<name>A0A081UE91_BACFG</name>
<evidence type="ECO:0000256" key="8">
    <source>
        <dbReference type="ARBA" id="ARBA00022989"/>
    </source>
</evidence>
<evidence type="ECO:0000313" key="17">
    <source>
        <dbReference type="Proteomes" id="UP000501467"/>
    </source>
</evidence>
<dbReference type="NCBIfam" id="TIGR01352">
    <property type="entry name" value="tonB_Cterm"/>
    <property type="match status" value="1"/>
</dbReference>
<evidence type="ECO:0000256" key="3">
    <source>
        <dbReference type="ARBA" id="ARBA00022448"/>
    </source>
</evidence>
<dbReference type="EMBL" id="JMZZ02000154">
    <property type="protein sequence ID" value="KFX74094.1"/>
    <property type="molecule type" value="Genomic_DNA"/>
</dbReference>
<dbReference type="Proteomes" id="UP000501467">
    <property type="component" value="Chromosome"/>
</dbReference>
<evidence type="ECO:0000313" key="12">
    <source>
        <dbReference type="EMBL" id="QCQ46171.1"/>
    </source>
</evidence>
<reference evidence="13 17" key="5">
    <citation type="submission" date="2020-05" db="EMBL/GenBank/DDBJ databases">
        <title>FDA dAtabase for Regulatory Grade micrObial Sequences (FDA-ARGOS): Supporting development and validation of Infectious Disease Dx tests.</title>
        <authorList>
            <person name="Bojja K."/>
            <person name="Kessler A."/>
            <person name="Tallon L."/>
            <person name="Sadzewicz L."/>
            <person name="Zhao X."/>
            <person name="Vavikolanu K."/>
            <person name="Mehta A."/>
            <person name="Aluvathingal J."/>
            <person name="Nadendla S."/>
            <person name="Myers T."/>
            <person name="Yan Y."/>
            <person name="Sichtig H."/>
        </authorList>
    </citation>
    <scope>NUCLEOTIDE SEQUENCE [LARGE SCALE GENOMIC DNA]</scope>
    <source>
        <strain evidence="13 17">FDAARGOS_763</strain>
    </source>
</reference>
<dbReference type="OrthoDB" id="9814002at2"/>
<organism evidence="11">
    <name type="scientific">Bacteroides fragilis</name>
    <dbReference type="NCBI Taxonomy" id="817"/>
    <lineage>
        <taxon>Bacteria</taxon>
        <taxon>Pseudomonadati</taxon>
        <taxon>Bacteroidota</taxon>
        <taxon>Bacteroidia</taxon>
        <taxon>Bacteroidales</taxon>
        <taxon>Bacteroidaceae</taxon>
        <taxon>Bacteroides</taxon>
    </lineage>
</organism>
<dbReference type="GO" id="GO:0031992">
    <property type="term" value="F:energy transducer activity"/>
    <property type="evidence" value="ECO:0007669"/>
    <property type="project" value="TreeGrafter"/>
</dbReference>
<dbReference type="FunFam" id="3.30.1150.10:FF:000002">
    <property type="entry name" value="Energy transducer TonB"/>
    <property type="match status" value="1"/>
</dbReference>
<evidence type="ECO:0000256" key="9">
    <source>
        <dbReference type="ARBA" id="ARBA00023136"/>
    </source>
</evidence>
<keyword evidence="3" id="KW-0813">Transport</keyword>
<keyword evidence="4" id="KW-1003">Cell membrane</keyword>
<dbReference type="EMBL" id="QSDG01000012">
    <property type="protein sequence ID" value="RGY67771.1"/>
    <property type="molecule type" value="Genomic_DNA"/>
</dbReference>
<keyword evidence="8" id="KW-1133">Transmembrane helix</keyword>
<reference evidence="12 15" key="4">
    <citation type="submission" date="2019-03" db="EMBL/GenBank/DDBJ databases">
        <title>Complete genome assembly of MDR B. fragilis.</title>
        <authorList>
            <person name="Sydenham T.V."/>
            <person name="Hasman H."/>
            <person name="Justesen U.S."/>
        </authorList>
    </citation>
    <scope>NUCLEOTIDE SEQUENCE [LARGE SCALE GENOMIC DNA]</scope>
    <source>
        <strain evidence="12 15">DCMSKEJBY0001B</strain>
    </source>
</reference>
<comment type="similarity">
    <text evidence="2">Belongs to the TonB family.</text>
</comment>
<reference evidence="11" key="1">
    <citation type="book" date="2014" name="THE 24TH EUROPEAN CONGRESS OF CLINICAL MICROBIOLOGY AND INFECTIOUS DISEASES" publisher="ECCMID 2014" city="Barcelona, Spain">
        <title>Identification of resistance genes in three multidrug-resistant Bacteroides fragilis isolates by whole genome sequencing.</title>
        <editorList>
            <person name="Unknown"/>
            <person name="A."/>
        </editorList>
        <authorList>
            <person name="Sydenham T.V."/>
            <person name="Hasman H."/>
            <person name="Wang M."/>
            <person name="Soki J."/>
            <person name="Nagy E."/>
            <person name="Justesen U.S."/>
        </authorList>
    </citation>
    <scope>NUCLEOTIDE SEQUENCE</scope>
    <source>
        <strain evidence="11">DCMOUH0018B</strain>
        <strain evidence="12">DCMSKEJBY0001B</strain>
    </source>
</reference>
<keyword evidence="6" id="KW-0812">Transmembrane</keyword>
<keyword evidence="5" id="KW-0997">Cell inner membrane</keyword>
<dbReference type="GO" id="GO:0055085">
    <property type="term" value="P:transmembrane transport"/>
    <property type="evidence" value="ECO:0007669"/>
    <property type="project" value="InterPro"/>
</dbReference>
<evidence type="ECO:0000313" key="14">
    <source>
        <dbReference type="EMBL" id="RGY67771.1"/>
    </source>
</evidence>
<evidence type="ECO:0000256" key="5">
    <source>
        <dbReference type="ARBA" id="ARBA00022519"/>
    </source>
</evidence>
<reference evidence="14 16" key="3">
    <citation type="submission" date="2018-08" db="EMBL/GenBank/DDBJ databases">
        <title>A genome reference for cultivated species of the human gut microbiota.</title>
        <authorList>
            <person name="Zou Y."/>
            <person name="Xue W."/>
            <person name="Luo G."/>
        </authorList>
    </citation>
    <scope>NUCLEOTIDE SEQUENCE [LARGE SCALE GENOMIC DNA]</scope>
    <source>
        <strain evidence="14 16">OF01-1</strain>
    </source>
</reference>
<sequence>MLNEKRTQKIMKSKFLIFLPVVAMLLLFSNCGSKTSNEQAVTEVKDSVSATQSLKEEVVPDSVAILKDVVYDVVDSAPTFPDGMKACLQFIAKSIKYPAQAIENKEEGQVVVQFIVSKNGKLLNPIVVKSISPLLDAEAIRVVNSMPDWIPGKHKGENVNSRFTLPVRFRLK</sequence>
<evidence type="ECO:0000256" key="6">
    <source>
        <dbReference type="ARBA" id="ARBA00022692"/>
    </source>
</evidence>
<dbReference type="Gene3D" id="3.30.1150.10">
    <property type="match status" value="1"/>
</dbReference>
<dbReference type="GO" id="GO:0015031">
    <property type="term" value="P:protein transport"/>
    <property type="evidence" value="ECO:0007669"/>
    <property type="project" value="UniProtKB-KW"/>
</dbReference>
<proteinExistence type="inferred from homology"/>
<dbReference type="PANTHER" id="PTHR33446:SF2">
    <property type="entry name" value="PROTEIN TONB"/>
    <property type="match status" value="1"/>
</dbReference>
<dbReference type="InterPro" id="IPR006260">
    <property type="entry name" value="TonB/TolA_C"/>
</dbReference>
<evidence type="ECO:0000256" key="4">
    <source>
        <dbReference type="ARBA" id="ARBA00022475"/>
    </source>
</evidence>
<dbReference type="EMBL" id="CP036546">
    <property type="protein sequence ID" value="QCQ46171.1"/>
    <property type="molecule type" value="Genomic_DNA"/>
</dbReference>
<dbReference type="InterPro" id="IPR051045">
    <property type="entry name" value="TonB-dependent_transducer"/>
</dbReference>
<evidence type="ECO:0000313" key="16">
    <source>
        <dbReference type="Proteomes" id="UP000284614"/>
    </source>
</evidence>
<dbReference type="SUPFAM" id="SSF74653">
    <property type="entry name" value="TolA/TonB C-terminal domain"/>
    <property type="match status" value="1"/>
</dbReference>
<evidence type="ECO:0000256" key="7">
    <source>
        <dbReference type="ARBA" id="ARBA00022927"/>
    </source>
</evidence>
<evidence type="ECO:0000256" key="1">
    <source>
        <dbReference type="ARBA" id="ARBA00004383"/>
    </source>
</evidence>
<dbReference type="GO" id="GO:0098797">
    <property type="term" value="C:plasma membrane protein complex"/>
    <property type="evidence" value="ECO:0007669"/>
    <property type="project" value="TreeGrafter"/>
</dbReference>
<protein>
    <submittedName>
        <fullName evidence="11">Energy transducer TonB</fullName>
    </submittedName>
</protein>
<keyword evidence="7" id="KW-0653">Protein transport</keyword>
<dbReference type="PATRIC" id="fig|817.51.peg.4676"/>
<reference evidence="11" key="2">
    <citation type="submission" date="2014-07" db="EMBL/GenBank/DDBJ databases">
        <title>Genetics and epidemiology of antimicrobial resistance in B. fragilis group.</title>
        <authorList>
            <person name="Sydenham T.V."/>
            <person name="Hasman H."/>
            <person name="Kemp M."/>
            <person name="Justesen U.S."/>
        </authorList>
    </citation>
    <scope>NUCLEOTIDE SEQUENCE [LARGE SCALE GENOMIC DNA]</scope>
    <source>
        <strain evidence="11">DCMOUH0018B</strain>
    </source>
</reference>
<dbReference type="InterPro" id="IPR037682">
    <property type="entry name" value="TonB_C"/>
</dbReference>
<dbReference type="PROSITE" id="PS52015">
    <property type="entry name" value="TONB_CTD"/>
    <property type="match status" value="1"/>
</dbReference>
<dbReference type="EMBL" id="CP054003">
    <property type="protein sequence ID" value="QKH83469.1"/>
    <property type="molecule type" value="Genomic_DNA"/>
</dbReference>
<evidence type="ECO:0000313" key="11">
    <source>
        <dbReference type="EMBL" id="KFX74094.1"/>
    </source>
</evidence>
<dbReference type="Proteomes" id="UP000284614">
    <property type="component" value="Unassembled WGS sequence"/>
</dbReference>
<dbReference type="Pfam" id="PF03544">
    <property type="entry name" value="TonB_C"/>
    <property type="match status" value="1"/>
</dbReference>
<dbReference type="AlphaFoldDB" id="A0A081UE91"/>
<dbReference type="PANTHER" id="PTHR33446">
    <property type="entry name" value="PROTEIN TONB-RELATED"/>
    <property type="match status" value="1"/>
</dbReference>
<dbReference type="Proteomes" id="UP000036847">
    <property type="component" value="Chromosome"/>
</dbReference>
<evidence type="ECO:0000313" key="15">
    <source>
        <dbReference type="Proteomes" id="UP000036847"/>
    </source>
</evidence>
<gene>
    <name evidence="14" type="ORF">DXA27_13745</name>
    <name evidence="12" type="ORF">EC80_015595</name>
    <name evidence="11" type="ORF">EE52_0214275</name>
    <name evidence="13" type="ORF">FOC69_03505</name>
</gene>
<evidence type="ECO:0000256" key="2">
    <source>
        <dbReference type="ARBA" id="ARBA00006555"/>
    </source>
</evidence>
<evidence type="ECO:0000313" key="13">
    <source>
        <dbReference type="EMBL" id="QKH83469.1"/>
    </source>
</evidence>
<keyword evidence="9" id="KW-0472">Membrane</keyword>
<feature type="domain" description="TonB C-terminal" evidence="10">
    <location>
        <begin position="82"/>
        <end position="172"/>
    </location>
</feature>
<comment type="subcellular location">
    <subcellularLocation>
        <location evidence="1">Cell inner membrane</location>
        <topology evidence="1">Single-pass membrane protein</topology>
        <orientation evidence="1">Periplasmic side</orientation>
    </subcellularLocation>
</comment>
<accession>A0A081UE91</accession>
<evidence type="ECO:0000259" key="10">
    <source>
        <dbReference type="PROSITE" id="PS52015"/>
    </source>
</evidence>